<comment type="cofactor">
    <cofactor evidence="1">
        <name>Mn(2+)</name>
        <dbReference type="ChEBI" id="CHEBI:29035"/>
    </cofactor>
</comment>
<keyword evidence="1" id="KW-0904">Protein phosphatase</keyword>
<evidence type="ECO:0000313" key="3">
    <source>
        <dbReference type="EMBL" id="TMW56364.1"/>
    </source>
</evidence>
<sequence>MSALAEKPVHVIQPASNSRMNAAHYLLSRMRSCKSADGDVTPSRKASIITKSCFTSVGSAQHKYHGDDAVGYGPGYMVVADGVSGTMKSSGVLARLLVAETLAMLAKLKKRARDNPIKPADFGQYMQIATKNARKSTRRKGRLDSTISAVYFDEASRLMYVYTIGDCKCILLRGDKLVFESDSIIYDFNVPAVVSSNQTINYAAALHIQTCKYEPGDVCMLFSDGVHDNLYVDQVVECIEPHENDADKMAKAIVQYALDTFTDCKDYIPFAVSAAGFCRDAVEELKSNTSIDHEEYESFKQKCADIPAFEITRPAFSKEKRVRQLAFYSASNLLAFAHKKLGKRDDVSVCAAVLA</sequence>
<comment type="catalytic activity">
    <reaction evidence="1">
        <text>O-phospho-L-threonyl-[protein] + H2O = L-threonyl-[protein] + phosphate</text>
        <dbReference type="Rhea" id="RHEA:47004"/>
        <dbReference type="Rhea" id="RHEA-COMP:11060"/>
        <dbReference type="Rhea" id="RHEA-COMP:11605"/>
        <dbReference type="ChEBI" id="CHEBI:15377"/>
        <dbReference type="ChEBI" id="CHEBI:30013"/>
        <dbReference type="ChEBI" id="CHEBI:43474"/>
        <dbReference type="ChEBI" id="CHEBI:61977"/>
        <dbReference type="EC" id="3.1.3.16"/>
    </reaction>
</comment>
<dbReference type="SMART" id="SM00332">
    <property type="entry name" value="PP2Cc"/>
    <property type="match status" value="1"/>
</dbReference>
<evidence type="ECO:0000313" key="4">
    <source>
        <dbReference type="Proteomes" id="UP000794436"/>
    </source>
</evidence>
<keyword evidence="1" id="KW-0464">Manganese</keyword>
<dbReference type="InterPro" id="IPR039123">
    <property type="entry name" value="PPTC7"/>
</dbReference>
<dbReference type="GO" id="GO:0046872">
    <property type="term" value="F:metal ion binding"/>
    <property type="evidence" value="ECO:0007669"/>
    <property type="project" value="UniProtKB-UniRule"/>
</dbReference>
<proteinExistence type="inferred from homology"/>
<dbReference type="EMBL" id="SPLM01000145">
    <property type="protein sequence ID" value="TMW56364.1"/>
    <property type="molecule type" value="Genomic_DNA"/>
</dbReference>
<dbReference type="InterPro" id="IPR036457">
    <property type="entry name" value="PPM-type-like_dom_sf"/>
</dbReference>
<accession>A0A8K1C4H4</accession>
<comment type="catalytic activity">
    <reaction evidence="1">
        <text>O-phospho-L-seryl-[protein] + H2O = L-seryl-[protein] + phosphate</text>
        <dbReference type="Rhea" id="RHEA:20629"/>
        <dbReference type="Rhea" id="RHEA-COMP:9863"/>
        <dbReference type="Rhea" id="RHEA-COMP:11604"/>
        <dbReference type="ChEBI" id="CHEBI:15377"/>
        <dbReference type="ChEBI" id="CHEBI:29999"/>
        <dbReference type="ChEBI" id="CHEBI:43474"/>
        <dbReference type="ChEBI" id="CHEBI:83421"/>
        <dbReference type="EC" id="3.1.3.16"/>
    </reaction>
</comment>
<keyword evidence="1" id="KW-0460">Magnesium</keyword>
<dbReference type="PANTHER" id="PTHR12320:SF1">
    <property type="entry name" value="PROTEIN PHOSPHATASE PTC7 HOMOLOG"/>
    <property type="match status" value="1"/>
</dbReference>
<gene>
    <name evidence="3" type="ORF">Poli38472_006374</name>
</gene>
<reference evidence="3" key="1">
    <citation type="submission" date="2019-03" db="EMBL/GenBank/DDBJ databases">
        <title>Long read genome sequence of the mycoparasitic Pythium oligandrum ATCC 38472 isolated from sugarbeet rhizosphere.</title>
        <authorList>
            <person name="Gaulin E."/>
        </authorList>
    </citation>
    <scope>NUCLEOTIDE SEQUENCE</scope>
    <source>
        <strain evidence="3">ATCC 38472_TT</strain>
    </source>
</reference>
<comment type="caution">
    <text evidence="3">The sequence shown here is derived from an EMBL/GenBank/DDBJ whole genome shotgun (WGS) entry which is preliminary data.</text>
</comment>
<dbReference type="SUPFAM" id="SSF81606">
    <property type="entry name" value="PP2C-like"/>
    <property type="match status" value="1"/>
</dbReference>
<evidence type="ECO:0000259" key="2">
    <source>
        <dbReference type="SMART" id="SM00332"/>
    </source>
</evidence>
<keyword evidence="4" id="KW-1185">Reference proteome</keyword>
<dbReference type="Gene3D" id="3.60.40.10">
    <property type="entry name" value="PPM-type phosphatase domain"/>
    <property type="match status" value="1"/>
</dbReference>
<comment type="cofactor">
    <cofactor evidence="1">
        <name>Mg(2+)</name>
        <dbReference type="ChEBI" id="CHEBI:18420"/>
    </cofactor>
</comment>
<dbReference type="OrthoDB" id="60843at2759"/>
<dbReference type="GO" id="GO:0004722">
    <property type="term" value="F:protein serine/threonine phosphatase activity"/>
    <property type="evidence" value="ECO:0007669"/>
    <property type="project" value="UniProtKB-EC"/>
</dbReference>
<dbReference type="EC" id="3.1.3.16" evidence="1"/>
<dbReference type="PANTHER" id="PTHR12320">
    <property type="entry name" value="PROTEIN PHOSPHATASE 2C"/>
    <property type="match status" value="1"/>
</dbReference>
<dbReference type="InterPro" id="IPR001932">
    <property type="entry name" value="PPM-type_phosphatase-like_dom"/>
</dbReference>
<keyword evidence="1" id="KW-0378">Hydrolase</keyword>
<dbReference type="AlphaFoldDB" id="A0A8K1C4H4"/>
<organism evidence="3 4">
    <name type="scientific">Pythium oligandrum</name>
    <name type="common">Mycoparasitic fungus</name>
    <dbReference type="NCBI Taxonomy" id="41045"/>
    <lineage>
        <taxon>Eukaryota</taxon>
        <taxon>Sar</taxon>
        <taxon>Stramenopiles</taxon>
        <taxon>Oomycota</taxon>
        <taxon>Peronosporomycetes</taxon>
        <taxon>Pythiales</taxon>
        <taxon>Pythiaceae</taxon>
        <taxon>Pythium</taxon>
    </lineage>
</organism>
<dbReference type="Proteomes" id="UP000794436">
    <property type="component" value="Unassembled WGS sequence"/>
</dbReference>
<protein>
    <recommendedName>
        <fullName evidence="1">Protein phosphatase</fullName>
        <ecNumber evidence="1">3.1.3.16</ecNumber>
    </recommendedName>
</protein>
<comment type="similarity">
    <text evidence="1">Belongs to the PP2C family.</text>
</comment>
<name>A0A8K1C4H4_PYTOL</name>
<feature type="domain" description="PPM-type phosphatase" evidence="2">
    <location>
        <begin position="40"/>
        <end position="268"/>
    </location>
</feature>
<evidence type="ECO:0000256" key="1">
    <source>
        <dbReference type="RuleBase" id="RU366020"/>
    </source>
</evidence>
<keyword evidence="1" id="KW-0479">Metal-binding</keyword>